<dbReference type="Gene3D" id="3.30.30.30">
    <property type="match status" value="1"/>
</dbReference>
<proteinExistence type="inferred from homology"/>
<gene>
    <name evidence="7" type="ORF">D9Q98_006487</name>
</gene>
<evidence type="ECO:0008006" key="9">
    <source>
        <dbReference type="Google" id="ProtNLM"/>
    </source>
</evidence>
<dbReference type="Pfam" id="PF00012">
    <property type="entry name" value="HSP70"/>
    <property type="match status" value="1"/>
</dbReference>
<dbReference type="SUPFAM" id="SSF100934">
    <property type="entry name" value="Heat shock protein 70kD (HSP70), C-terminal subdomain"/>
    <property type="match status" value="1"/>
</dbReference>
<comment type="caution">
    <text evidence="7">The sequence shown here is derived from an EMBL/GenBank/DDBJ whole genome shotgun (WGS) entry which is preliminary data.</text>
</comment>
<keyword evidence="8" id="KW-1185">Reference proteome</keyword>
<dbReference type="Gene3D" id="2.60.34.10">
    <property type="entry name" value="Substrate Binding Domain Of DNAk, Chain A, domain 1"/>
    <property type="match status" value="1"/>
</dbReference>
<dbReference type="PROSITE" id="PS01036">
    <property type="entry name" value="HSP70_3"/>
    <property type="match status" value="1"/>
</dbReference>
<dbReference type="OrthoDB" id="3789372at2759"/>
<evidence type="ECO:0000313" key="7">
    <source>
        <dbReference type="EMBL" id="KAI3428104.1"/>
    </source>
</evidence>
<dbReference type="FunFam" id="3.30.30.30:FF:000001">
    <property type="entry name" value="heat shock 70 kDa protein-like"/>
    <property type="match status" value="1"/>
</dbReference>
<dbReference type="PROSITE" id="PS00329">
    <property type="entry name" value="HSP70_2"/>
    <property type="match status" value="1"/>
</dbReference>
<reference evidence="7" key="2">
    <citation type="submission" date="2020-11" db="EMBL/GenBank/DDBJ databases">
        <authorList>
            <person name="Cecchin M."/>
            <person name="Marcolungo L."/>
            <person name="Rossato M."/>
            <person name="Girolomoni L."/>
            <person name="Cosentino E."/>
            <person name="Cuine S."/>
            <person name="Li-Beisson Y."/>
            <person name="Delledonne M."/>
            <person name="Ballottari M."/>
        </authorList>
    </citation>
    <scope>NUCLEOTIDE SEQUENCE</scope>
    <source>
        <strain evidence="7">211/11P</strain>
        <tissue evidence="7">Whole cell</tissue>
    </source>
</reference>
<dbReference type="CDD" id="cd10233">
    <property type="entry name" value="ASKHA_NBD_HSP70_HSPA1"/>
    <property type="match status" value="1"/>
</dbReference>
<dbReference type="PROSITE" id="PS00297">
    <property type="entry name" value="HSP70_1"/>
    <property type="match status" value="1"/>
</dbReference>
<feature type="coiled-coil region" evidence="5">
    <location>
        <begin position="511"/>
        <end position="538"/>
    </location>
</feature>
<dbReference type="InterPro" id="IPR013126">
    <property type="entry name" value="Hsp_70_fam"/>
</dbReference>
<evidence type="ECO:0000256" key="2">
    <source>
        <dbReference type="ARBA" id="ARBA00022741"/>
    </source>
</evidence>
<dbReference type="InterPro" id="IPR029047">
    <property type="entry name" value="HSP70_peptide-bd_sf"/>
</dbReference>
<name>A0A9D4TKG6_CHLVU</name>
<dbReference type="PANTHER" id="PTHR19375">
    <property type="entry name" value="HEAT SHOCK PROTEIN 70KDA"/>
    <property type="match status" value="1"/>
</dbReference>
<dbReference type="GO" id="GO:0140662">
    <property type="term" value="F:ATP-dependent protein folding chaperone"/>
    <property type="evidence" value="ECO:0007669"/>
    <property type="project" value="InterPro"/>
</dbReference>
<dbReference type="InterPro" id="IPR029048">
    <property type="entry name" value="HSP70_C_sf"/>
</dbReference>
<dbReference type="InterPro" id="IPR018181">
    <property type="entry name" value="Heat_shock_70_CS"/>
</dbReference>
<keyword evidence="3 4" id="KW-0067">ATP-binding</keyword>
<protein>
    <recommendedName>
        <fullName evidence="9">Heat shock protein 70</fullName>
    </recommendedName>
</protein>
<evidence type="ECO:0000256" key="4">
    <source>
        <dbReference type="RuleBase" id="RU003322"/>
    </source>
</evidence>
<evidence type="ECO:0000313" key="8">
    <source>
        <dbReference type="Proteomes" id="UP001055712"/>
    </source>
</evidence>
<evidence type="ECO:0000256" key="5">
    <source>
        <dbReference type="SAM" id="Coils"/>
    </source>
</evidence>
<dbReference type="FunFam" id="3.30.420.40:FF:000172">
    <property type="entry name" value="Heat shock 70 kDa protein"/>
    <property type="match status" value="1"/>
</dbReference>
<organism evidence="7 8">
    <name type="scientific">Chlorella vulgaris</name>
    <name type="common">Green alga</name>
    <dbReference type="NCBI Taxonomy" id="3077"/>
    <lineage>
        <taxon>Eukaryota</taxon>
        <taxon>Viridiplantae</taxon>
        <taxon>Chlorophyta</taxon>
        <taxon>core chlorophytes</taxon>
        <taxon>Trebouxiophyceae</taxon>
        <taxon>Chlorellales</taxon>
        <taxon>Chlorellaceae</taxon>
        <taxon>Chlorella clade</taxon>
        <taxon>Chlorella</taxon>
    </lineage>
</organism>
<dbReference type="Gene3D" id="1.20.1270.10">
    <property type="match status" value="1"/>
</dbReference>
<dbReference type="InterPro" id="IPR043129">
    <property type="entry name" value="ATPase_NBD"/>
</dbReference>
<dbReference type="FunFam" id="2.60.34.10:FF:000002">
    <property type="entry name" value="Heat shock 70 kDa"/>
    <property type="match status" value="1"/>
</dbReference>
<dbReference type="GO" id="GO:0005524">
    <property type="term" value="F:ATP binding"/>
    <property type="evidence" value="ECO:0007669"/>
    <property type="project" value="UniProtKB-KW"/>
</dbReference>
<dbReference type="SUPFAM" id="SSF100920">
    <property type="entry name" value="Heat shock protein 70kD (HSP70), peptide-binding domain"/>
    <property type="match status" value="1"/>
</dbReference>
<evidence type="ECO:0000256" key="3">
    <source>
        <dbReference type="ARBA" id="ARBA00022840"/>
    </source>
</evidence>
<comment type="similarity">
    <text evidence="1 4">Belongs to the heat shock protein 70 family.</text>
</comment>
<dbReference type="PRINTS" id="PR00301">
    <property type="entry name" value="HEATSHOCK70"/>
</dbReference>
<dbReference type="SUPFAM" id="SSF53067">
    <property type="entry name" value="Actin-like ATPase domain"/>
    <property type="match status" value="2"/>
</dbReference>
<dbReference type="AlphaFoldDB" id="A0A9D4TKG6"/>
<evidence type="ECO:0000256" key="6">
    <source>
        <dbReference type="SAM" id="MobiDB-lite"/>
    </source>
</evidence>
<dbReference type="Proteomes" id="UP001055712">
    <property type="component" value="Unassembled WGS sequence"/>
</dbReference>
<feature type="compositionally biased region" description="Gly residues" evidence="6">
    <location>
        <begin position="615"/>
        <end position="629"/>
    </location>
</feature>
<dbReference type="FunFam" id="3.30.420.40:FF:000026">
    <property type="entry name" value="Heat shock protein 70"/>
    <property type="match status" value="1"/>
</dbReference>
<accession>A0A9D4TKG6</accession>
<reference evidence="7" key="1">
    <citation type="journal article" date="2019" name="Plant J.">
        <title>Chlorella vulgaris genome assembly and annotation reveals the molecular basis for metabolic acclimation to high light conditions.</title>
        <authorList>
            <person name="Cecchin M."/>
            <person name="Marcolungo L."/>
            <person name="Rossato M."/>
            <person name="Girolomoni L."/>
            <person name="Cosentino E."/>
            <person name="Cuine S."/>
            <person name="Li-Beisson Y."/>
            <person name="Delledonne M."/>
            <person name="Ballottari M."/>
        </authorList>
    </citation>
    <scope>NUCLEOTIDE SEQUENCE</scope>
    <source>
        <strain evidence="7">211/11P</strain>
    </source>
</reference>
<dbReference type="FunFam" id="3.90.640.10:FF:000134">
    <property type="entry name" value="Heat shock cognate 71 kDa protein"/>
    <property type="match status" value="1"/>
</dbReference>
<dbReference type="Gene3D" id="3.30.420.40">
    <property type="match status" value="2"/>
</dbReference>
<evidence type="ECO:0000256" key="1">
    <source>
        <dbReference type="ARBA" id="ARBA00007381"/>
    </source>
</evidence>
<keyword evidence="2 4" id="KW-0547">Nucleotide-binding</keyword>
<sequence length="642" mass="70306">MATAIGIDLGTTYSCVGVWQHDRVEIIPNDQGNRTTPSYVAFTDTERLVGDAAKNQAAMNPSNTVFDAKRLIGRRFSDPAVKDDMSHWPFKVISGPAEKPMIDVEFKGEHKQFSAEEISSMVLVKMKETAETYLGKQIKKAVITVPAYFNDSQRQATKDAGAIAGLEVLRIINEPTAAAIAYGLDKRSKGAKHAEHNVLIFDLGGGTFDVSLLSIDEGIFEVKATAGDTHLGGEDFDSRMVAHFVQEFKRKHRKDLSSSARALRRLRTACERAKRTLSSSTQASLEIDSLFEGIDFYSSITRARFEELCMDMFRKCMDPVERVLSDAKMDKGAIHDVVLVGGSTRIPKVQAMLQDFFHGKDLCKSINPDEAVAYGAAVQAAILTGETHEHVQDLLLLDVTPLSLGLETAGGVMTTLIPRNTTVPTKKEQVFSTYSDNQPGVLIQVYEGERAQTRNNNLLGKFELSGIPPAPRGVPQISVTFDIDANGILNVSAEDKTTGKKSKITITNDKGRLSKEEIERMVQEAEQYKAEDEIARKKVEAKNSLENYAFSVRNSLRDSSVADKLDAADKERLEKLVNETIEWMDHNTLAEEEEFEAKRKELEEAASPVFAKMYGGAGGGGMPDMGAGAGAAPAGPTVEEVD</sequence>
<dbReference type="FunFam" id="1.20.1270.10:FF:000016">
    <property type="entry name" value="Heat shock protein 70"/>
    <property type="match status" value="1"/>
</dbReference>
<dbReference type="Gene3D" id="3.90.640.10">
    <property type="entry name" value="Actin, Chain A, domain 4"/>
    <property type="match status" value="1"/>
</dbReference>
<dbReference type="EMBL" id="SIDB01000009">
    <property type="protein sequence ID" value="KAI3428104.1"/>
    <property type="molecule type" value="Genomic_DNA"/>
</dbReference>
<feature type="region of interest" description="Disordered" evidence="6">
    <location>
        <begin position="614"/>
        <end position="642"/>
    </location>
</feature>
<keyword evidence="5" id="KW-0175">Coiled coil</keyword>
<dbReference type="NCBIfam" id="NF001413">
    <property type="entry name" value="PRK00290.1"/>
    <property type="match status" value="1"/>
</dbReference>